<gene>
    <name evidence="10" type="ORF">C1I91_16850</name>
</gene>
<name>A0A3R5V9E6_9CLOT</name>
<sequence length="408" mass="43343">MSGISSLLENFKMAIDSIVSNKMRSFLTMLGIIIGISSVIAIISLGQGGQNSITGEFEKLGASTVNVSTDTSKAAESDRITFEDIKQIKNKVETARYVAPSVSKTGVAISDTNNKKASIAGTNTDGFIIQNIEFLYGRAFNEREYAEGKNVVIIDEDSANDLFGYTDVTGKSIKIGSAKSPIKATIIGVTTSPFGTTFKNVGKNQRPGIFYVPATLLQSMYSNEFSIDRISIMASDKEALEETGNSAKNVLESRHNNRGKDIYTAQGALSQLEQINNVLGIFTTFIGAVAAISLLVGGIGVMNIMLVSVTERTREIGIRKAIGATTGKILLQFLTESVIISLIGGIIGLIIGIVGAYGIGSFANITPSLSITAIVGVIAFSSAVGIFFGIYPARKAAKLDPIEALRYE</sequence>
<keyword evidence="4 7" id="KW-1133">Transmembrane helix</keyword>
<feature type="transmembrane region" description="Helical" evidence="7">
    <location>
        <begin position="330"/>
        <end position="359"/>
    </location>
</feature>
<evidence type="ECO:0000256" key="1">
    <source>
        <dbReference type="ARBA" id="ARBA00004651"/>
    </source>
</evidence>
<comment type="subcellular location">
    <subcellularLocation>
        <location evidence="1">Cell membrane</location>
        <topology evidence="1">Multi-pass membrane protein</topology>
    </subcellularLocation>
</comment>
<dbReference type="GO" id="GO:0022857">
    <property type="term" value="F:transmembrane transporter activity"/>
    <property type="evidence" value="ECO:0007669"/>
    <property type="project" value="TreeGrafter"/>
</dbReference>
<dbReference type="InterPro" id="IPR003838">
    <property type="entry name" value="ABC3_permease_C"/>
</dbReference>
<accession>A0A3R5V9E6</accession>
<evidence type="ECO:0000259" key="9">
    <source>
        <dbReference type="Pfam" id="PF12704"/>
    </source>
</evidence>
<feature type="domain" description="MacB-like periplasmic core" evidence="9">
    <location>
        <begin position="25"/>
        <end position="248"/>
    </location>
</feature>
<feature type="transmembrane region" description="Helical" evidence="7">
    <location>
        <begin position="26"/>
        <end position="46"/>
    </location>
</feature>
<evidence type="ECO:0000256" key="2">
    <source>
        <dbReference type="ARBA" id="ARBA00022475"/>
    </source>
</evidence>
<dbReference type="InterPro" id="IPR025857">
    <property type="entry name" value="MacB_PCD"/>
</dbReference>
<keyword evidence="11" id="KW-1185">Reference proteome</keyword>
<evidence type="ECO:0000256" key="4">
    <source>
        <dbReference type="ARBA" id="ARBA00022989"/>
    </source>
</evidence>
<dbReference type="Proteomes" id="UP000286268">
    <property type="component" value="Chromosome"/>
</dbReference>
<evidence type="ECO:0000313" key="10">
    <source>
        <dbReference type="EMBL" id="QAA33171.1"/>
    </source>
</evidence>
<evidence type="ECO:0000256" key="5">
    <source>
        <dbReference type="ARBA" id="ARBA00023136"/>
    </source>
</evidence>
<dbReference type="AlphaFoldDB" id="A0A3R5V9E6"/>
<dbReference type="RefSeq" id="WP_128213897.1">
    <property type="nucleotide sequence ID" value="NZ_CP025746.1"/>
</dbReference>
<dbReference type="GO" id="GO:0005886">
    <property type="term" value="C:plasma membrane"/>
    <property type="evidence" value="ECO:0007669"/>
    <property type="project" value="UniProtKB-SubCell"/>
</dbReference>
<keyword evidence="2" id="KW-1003">Cell membrane</keyword>
<evidence type="ECO:0000256" key="3">
    <source>
        <dbReference type="ARBA" id="ARBA00022692"/>
    </source>
</evidence>
<keyword evidence="3 7" id="KW-0812">Transmembrane</keyword>
<reference evidence="10 11" key="1">
    <citation type="submission" date="2018-01" db="EMBL/GenBank/DDBJ databases">
        <title>Genome Sequencing and Assembly of Anaerobacter polyendosporus strain CT4.</title>
        <authorList>
            <person name="Tachaapaikoon C."/>
            <person name="Sutheeworapong S."/>
            <person name="Jenjaroenpun P."/>
            <person name="Wongsurawat T."/>
            <person name="Nookeaw I."/>
            <person name="Cheawchanlertfa P."/>
            <person name="Kosugi A."/>
            <person name="Cheevadhanarak S."/>
            <person name="Ratanakhanokchai K."/>
        </authorList>
    </citation>
    <scope>NUCLEOTIDE SEQUENCE [LARGE SCALE GENOMIC DNA]</scope>
    <source>
        <strain evidence="10 11">CT4</strain>
    </source>
</reference>
<proteinExistence type="inferred from homology"/>
<dbReference type="PANTHER" id="PTHR30572">
    <property type="entry name" value="MEMBRANE COMPONENT OF TRANSPORTER-RELATED"/>
    <property type="match status" value="1"/>
</dbReference>
<evidence type="ECO:0000259" key="8">
    <source>
        <dbReference type="Pfam" id="PF02687"/>
    </source>
</evidence>
<dbReference type="PANTHER" id="PTHR30572:SF4">
    <property type="entry name" value="ABC TRANSPORTER PERMEASE YTRF"/>
    <property type="match status" value="1"/>
</dbReference>
<feature type="domain" description="ABC3 transporter permease C-terminal" evidence="8">
    <location>
        <begin position="288"/>
        <end position="401"/>
    </location>
</feature>
<dbReference type="Pfam" id="PF02687">
    <property type="entry name" value="FtsX"/>
    <property type="match status" value="1"/>
</dbReference>
<protein>
    <submittedName>
        <fullName evidence="10">Macrolide ABC transporter permease</fullName>
    </submittedName>
</protein>
<feature type="transmembrane region" description="Helical" evidence="7">
    <location>
        <begin position="371"/>
        <end position="391"/>
    </location>
</feature>
<keyword evidence="5 7" id="KW-0472">Membrane</keyword>
<evidence type="ECO:0000313" key="11">
    <source>
        <dbReference type="Proteomes" id="UP000286268"/>
    </source>
</evidence>
<evidence type="ECO:0000256" key="6">
    <source>
        <dbReference type="ARBA" id="ARBA00038076"/>
    </source>
</evidence>
<dbReference type="InterPro" id="IPR050250">
    <property type="entry name" value="Macrolide_Exporter_MacB"/>
</dbReference>
<dbReference type="KEGG" id="cmah:C1I91_16850"/>
<dbReference type="Pfam" id="PF12704">
    <property type="entry name" value="MacB_PCD"/>
    <property type="match status" value="1"/>
</dbReference>
<comment type="similarity">
    <text evidence="6">Belongs to the ABC-4 integral membrane protein family.</text>
</comment>
<feature type="transmembrane region" description="Helical" evidence="7">
    <location>
        <begin position="279"/>
        <end position="309"/>
    </location>
</feature>
<dbReference type="OrthoDB" id="9770036at2"/>
<organism evidence="10 11">
    <name type="scientific">Clostridium manihotivorum</name>
    <dbReference type="NCBI Taxonomy" id="2320868"/>
    <lineage>
        <taxon>Bacteria</taxon>
        <taxon>Bacillati</taxon>
        <taxon>Bacillota</taxon>
        <taxon>Clostridia</taxon>
        <taxon>Eubacteriales</taxon>
        <taxon>Clostridiaceae</taxon>
        <taxon>Clostridium</taxon>
    </lineage>
</organism>
<evidence type="ECO:0000256" key="7">
    <source>
        <dbReference type="SAM" id="Phobius"/>
    </source>
</evidence>
<dbReference type="EMBL" id="CP025746">
    <property type="protein sequence ID" value="QAA33171.1"/>
    <property type="molecule type" value="Genomic_DNA"/>
</dbReference>